<name>E4RKP1_HALHG</name>
<evidence type="ECO:0000256" key="4">
    <source>
        <dbReference type="ARBA" id="ARBA00022989"/>
    </source>
</evidence>
<feature type="transmembrane region" description="Helical" evidence="6">
    <location>
        <begin position="102"/>
        <end position="119"/>
    </location>
</feature>
<feature type="transmembrane region" description="Helical" evidence="6">
    <location>
        <begin position="140"/>
        <end position="160"/>
    </location>
</feature>
<feature type="transmembrane region" description="Helical" evidence="6">
    <location>
        <begin position="289"/>
        <end position="309"/>
    </location>
</feature>
<evidence type="ECO:0000313" key="9">
    <source>
        <dbReference type="Proteomes" id="UP000007434"/>
    </source>
</evidence>
<evidence type="ECO:0000259" key="7">
    <source>
        <dbReference type="PROSITE" id="PS50850"/>
    </source>
</evidence>
<keyword evidence="9" id="KW-1185">Reference proteome</keyword>
<dbReference type="InterPro" id="IPR020846">
    <property type="entry name" value="MFS_dom"/>
</dbReference>
<dbReference type="InterPro" id="IPR036259">
    <property type="entry name" value="MFS_trans_sf"/>
</dbReference>
<evidence type="ECO:0000256" key="3">
    <source>
        <dbReference type="ARBA" id="ARBA00022692"/>
    </source>
</evidence>
<dbReference type="InterPro" id="IPR052952">
    <property type="entry name" value="MFS-Transporter"/>
</dbReference>
<keyword evidence="5 6" id="KW-0472">Membrane</keyword>
<dbReference type="AlphaFoldDB" id="E4RKP1"/>
<proteinExistence type="predicted"/>
<feature type="transmembrane region" description="Helical" evidence="6">
    <location>
        <begin position="315"/>
        <end position="337"/>
    </location>
</feature>
<dbReference type="GO" id="GO:0022857">
    <property type="term" value="F:transmembrane transporter activity"/>
    <property type="evidence" value="ECO:0007669"/>
    <property type="project" value="InterPro"/>
</dbReference>
<feature type="transmembrane region" description="Helical" evidence="6">
    <location>
        <begin position="12"/>
        <end position="38"/>
    </location>
</feature>
<feature type="transmembrane region" description="Helical" evidence="6">
    <location>
        <begin position="384"/>
        <end position="404"/>
    </location>
</feature>
<reference evidence="8 9" key="1">
    <citation type="submission" date="2010-11" db="EMBL/GenBank/DDBJ databases">
        <title>Complete sequence of Halanaerobium sp. sapolanicus.</title>
        <authorList>
            <consortium name="US DOE Joint Genome Institute"/>
            <person name="Lucas S."/>
            <person name="Copeland A."/>
            <person name="Lapidus A."/>
            <person name="Cheng J.-F."/>
            <person name="Bruce D."/>
            <person name="Goodwin L."/>
            <person name="Pitluck S."/>
            <person name="Davenport K."/>
            <person name="Detter J.C."/>
            <person name="Han C."/>
            <person name="Tapia R."/>
            <person name="Land M."/>
            <person name="Hauser L."/>
            <person name="Jeffries C."/>
            <person name="Kyrpides N."/>
            <person name="Ivanova N."/>
            <person name="Mikhailova N."/>
            <person name="Begemann M.B."/>
            <person name="Mormile M.R."/>
            <person name="Wall J.D."/>
            <person name="Elias D.A."/>
            <person name="Woyke T."/>
        </authorList>
    </citation>
    <scope>NUCLEOTIDE SEQUENCE [LARGE SCALE GENOMIC DNA]</scope>
    <source>
        <strain evidence="9">sapolanicus</strain>
    </source>
</reference>
<dbReference type="Proteomes" id="UP000007434">
    <property type="component" value="Chromosome"/>
</dbReference>
<feature type="domain" description="Major facilitator superfamily (MFS) profile" evidence="7">
    <location>
        <begin position="14"/>
        <end position="408"/>
    </location>
</feature>
<dbReference type="OrthoDB" id="9794076at2"/>
<dbReference type="PANTHER" id="PTHR23527">
    <property type="entry name" value="BLL3282 PROTEIN"/>
    <property type="match status" value="1"/>
</dbReference>
<accession>E4RKP1</accession>
<dbReference type="PANTHER" id="PTHR23527:SF1">
    <property type="entry name" value="BLL3282 PROTEIN"/>
    <property type="match status" value="1"/>
</dbReference>
<keyword evidence="4 6" id="KW-1133">Transmembrane helix</keyword>
<dbReference type="Gene3D" id="1.20.1250.20">
    <property type="entry name" value="MFS general substrate transporter like domains"/>
    <property type="match status" value="2"/>
</dbReference>
<reference evidence="8 9" key="2">
    <citation type="journal article" date="2011" name="J. Bacteriol.">
        <title>Complete Genome Sequence of the Haloalkaliphilic, Hydrogen Producing Halanaerobium hydrogenoformans.</title>
        <authorList>
            <person name="Brown S.D."/>
            <person name="Begemann M.B."/>
            <person name="Mormile M.R."/>
            <person name="Wall J.D."/>
            <person name="Han C.S."/>
            <person name="Goodwin L.A."/>
            <person name="Pitluck S."/>
            <person name="Land M.L."/>
            <person name="Hauser L.J."/>
            <person name="Elias D.A."/>
        </authorList>
    </citation>
    <scope>NUCLEOTIDE SEQUENCE [LARGE SCALE GENOMIC DNA]</scope>
    <source>
        <strain evidence="9">sapolanicus</strain>
    </source>
</reference>
<dbReference type="EMBL" id="CP002304">
    <property type="protein sequence ID" value="ADQ15688.1"/>
    <property type="molecule type" value="Genomic_DNA"/>
</dbReference>
<organism evidence="8 9">
    <name type="scientific">Halanaerobium hydrogeniformans</name>
    <name type="common">Halanaerobium sp. (strain sapolanicus)</name>
    <dbReference type="NCBI Taxonomy" id="656519"/>
    <lineage>
        <taxon>Bacteria</taxon>
        <taxon>Bacillati</taxon>
        <taxon>Bacillota</taxon>
        <taxon>Clostridia</taxon>
        <taxon>Halanaerobiales</taxon>
        <taxon>Halanaerobiaceae</taxon>
        <taxon>Halanaerobium</taxon>
    </lineage>
</organism>
<evidence type="ECO:0000256" key="6">
    <source>
        <dbReference type="SAM" id="Phobius"/>
    </source>
</evidence>
<gene>
    <name evidence="8" type="ordered locus">Halsa_2280</name>
</gene>
<feature type="transmembrane region" description="Helical" evidence="6">
    <location>
        <begin position="166"/>
        <end position="188"/>
    </location>
</feature>
<dbReference type="GO" id="GO:0005886">
    <property type="term" value="C:plasma membrane"/>
    <property type="evidence" value="ECO:0007669"/>
    <property type="project" value="UniProtKB-SubCell"/>
</dbReference>
<feature type="transmembrane region" description="Helical" evidence="6">
    <location>
        <begin position="256"/>
        <end position="277"/>
    </location>
</feature>
<feature type="transmembrane region" description="Helical" evidence="6">
    <location>
        <begin position="349"/>
        <end position="372"/>
    </location>
</feature>
<dbReference type="SUPFAM" id="SSF103473">
    <property type="entry name" value="MFS general substrate transporter"/>
    <property type="match status" value="1"/>
</dbReference>
<dbReference type="HOGENOM" id="CLU_001265_58_2_9"/>
<evidence type="ECO:0000256" key="2">
    <source>
        <dbReference type="ARBA" id="ARBA00022448"/>
    </source>
</evidence>
<evidence type="ECO:0000256" key="1">
    <source>
        <dbReference type="ARBA" id="ARBA00004651"/>
    </source>
</evidence>
<dbReference type="eggNOG" id="COG2271">
    <property type="taxonomic scope" value="Bacteria"/>
</dbReference>
<dbReference type="Pfam" id="PF07690">
    <property type="entry name" value="MFS_1"/>
    <property type="match status" value="1"/>
</dbReference>
<sequence length="409" mass="44473">MNSTTKSSKLQYKFLFIISTAYLAVDINMQGFLALMPFVRDEFSITRAQAGLYSTAYFLLATLIAIYSGSVVDKIGSKKGMIFGTGSVGVLLILHAAAPHFFVLLILALLTGLVFSIITPSLNKAVMSKVSARNRATSMGIMQMGGGVGGFLGATFLPVLGEIYSWRIAVLFSGSLALIVTLFLFIFYKEDNKKDQDAKLKQREQPSFKDSIFILLKNKNLMLVCVLGFALGTSVGSIPAHYTLYLTQDINMSRTVAGLSLGFFQIGGIIGRPALGYINDKFFNGDRGLGLSSVGFSLVFIQLFYSFYISNFAPSIYLVYFSSFLTGIIALGWMSLFFTTIAELSSAKLTGIGTGIALVFLRSGVVISPPIFGHLADISGSYQLSWFVSAAVLLTFTIFFHLVVKRKNG</sequence>
<feature type="transmembrane region" description="Helical" evidence="6">
    <location>
        <begin position="50"/>
        <end position="68"/>
    </location>
</feature>
<protein>
    <submittedName>
        <fullName evidence="8">Major facilitator superfamily MFS_1</fullName>
    </submittedName>
</protein>
<dbReference type="PROSITE" id="PS50850">
    <property type="entry name" value="MFS"/>
    <property type="match status" value="1"/>
</dbReference>
<comment type="subcellular location">
    <subcellularLocation>
        <location evidence="1">Cell membrane</location>
        <topology evidence="1">Multi-pass membrane protein</topology>
    </subcellularLocation>
</comment>
<dbReference type="KEGG" id="has:Halsa_2280"/>
<keyword evidence="3 6" id="KW-0812">Transmembrane</keyword>
<evidence type="ECO:0000256" key="5">
    <source>
        <dbReference type="ARBA" id="ARBA00023136"/>
    </source>
</evidence>
<keyword evidence="2" id="KW-0813">Transport</keyword>
<dbReference type="STRING" id="656519.Halsa_2280"/>
<dbReference type="InterPro" id="IPR011701">
    <property type="entry name" value="MFS"/>
</dbReference>
<dbReference type="RefSeq" id="WP_013406752.1">
    <property type="nucleotide sequence ID" value="NC_014654.1"/>
</dbReference>
<evidence type="ECO:0000313" key="8">
    <source>
        <dbReference type="EMBL" id="ADQ15688.1"/>
    </source>
</evidence>
<feature type="transmembrane region" description="Helical" evidence="6">
    <location>
        <begin position="221"/>
        <end position="244"/>
    </location>
</feature>